<name>A0A557SU08_9ARCH</name>
<dbReference type="EMBL" id="VOAH01000010">
    <property type="protein sequence ID" value="TVP40087.1"/>
    <property type="molecule type" value="Genomic_DNA"/>
</dbReference>
<protein>
    <recommendedName>
        <fullName evidence="1">DNA primase/polymerase bifunctional N-terminal domain-containing protein</fullName>
    </recommendedName>
</protein>
<comment type="caution">
    <text evidence="2">The sequence shown here is derived from an EMBL/GenBank/DDBJ whole genome shotgun (WGS) entry which is preliminary data.</text>
</comment>
<dbReference type="Pfam" id="PF09250">
    <property type="entry name" value="Prim-Pol"/>
    <property type="match status" value="1"/>
</dbReference>
<evidence type="ECO:0000313" key="3">
    <source>
        <dbReference type="Proteomes" id="UP000315289"/>
    </source>
</evidence>
<keyword evidence="3" id="KW-1185">Reference proteome</keyword>
<accession>A0A557SU08</accession>
<evidence type="ECO:0000313" key="2">
    <source>
        <dbReference type="EMBL" id="TVP40087.1"/>
    </source>
</evidence>
<dbReference type="AlphaFoldDB" id="A0A557SU08"/>
<dbReference type="SUPFAM" id="SSF56747">
    <property type="entry name" value="Prim-pol domain"/>
    <property type="match status" value="1"/>
</dbReference>
<feature type="domain" description="DNA primase/polymerase bifunctional N-terminal" evidence="1">
    <location>
        <begin position="22"/>
        <end position="187"/>
    </location>
</feature>
<dbReference type="InterPro" id="IPR015330">
    <property type="entry name" value="DNA_primase/pol_bifunc_N"/>
</dbReference>
<organism evidence="2 3">
    <name type="scientific">Candidatus Nitrosocosmicus arcticus</name>
    <dbReference type="NCBI Taxonomy" id="2035267"/>
    <lineage>
        <taxon>Archaea</taxon>
        <taxon>Nitrososphaerota</taxon>
        <taxon>Nitrososphaeria</taxon>
        <taxon>Nitrososphaerales</taxon>
        <taxon>Nitrososphaeraceae</taxon>
        <taxon>Candidatus Nitrosocosmicus</taxon>
    </lineage>
</organism>
<proteinExistence type="predicted"/>
<evidence type="ECO:0000259" key="1">
    <source>
        <dbReference type="Pfam" id="PF09250"/>
    </source>
</evidence>
<reference evidence="2 3" key="1">
    <citation type="journal article" date="2019" name="Front. Microbiol.">
        <title>Ammonia Oxidation by the Arctic Terrestrial Thaumarchaeote Candidatus Nitrosocosmicus arcticus Is Stimulated by Increasing Temperatures.</title>
        <authorList>
            <person name="Alves R.J.E."/>
            <person name="Kerou M."/>
            <person name="Zappe A."/>
            <person name="Bittner R."/>
            <person name="Abby S.S."/>
            <person name="Schmidt H.A."/>
            <person name="Pfeifer K."/>
            <person name="Schleper C."/>
        </authorList>
    </citation>
    <scope>NUCLEOTIDE SEQUENCE [LARGE SCALE GENOMIC DNA]</scope>
    <source>
        <strain evidence="2 3">Kfb</strain>
    </source>
</reference>
<dbReference type="Gene3D" id="3.30.720.160">
    <property type="entry name" value="Bifunctional DNA primase/polymerase, N-terminal"/>
    <property type="match status" value="1"/>
</dbReference>
<dbReference type="Proteomes" id="UP000315289">
    <property type="component" value="Unassembled WGS sequence"/>
</dbReference>
<sequence>MSRLFGMTSQDLILDIIFYDIGANIIPVNSLTKKPQVKWEQWQEESMSIELYEKQKKNGDFDNGYGIITGKLCRGPYQGKYLVCIDIDNKKGIEIFLSYFSQVKTIDQLAINTLVVEHKDAKDERVHIYFITEIQITKRSGIRGVGEFKEDNDKEEIPKIEVKSDGSTYVVAPGSMHKDGHPYEIVGISKPRVLNKEQSEQLDNAINDIYERYGNKNKNNQNGLIPISELFKDNFTIYEGNNRQEAVLRVCESLIQRLNGIYPTDKIRKLAYEWNKEHCKLPLDDKEFGVKWDNAIKFLEKKSRTEKNEKEEDQARVSVADILASVKERYIEIFQDQINTFYITLKINDHVECIPLQSNRFKNVIRKEYFDKVGHLISDDKLDGIIKLIESQYMFDDNIRKIELSLRVAKQNVNDYDNSIFYYDLTTTKWEIVKISANDGGDWEIVKDNKLPIFKRHENNCSPQVYPSKEYDGDVFEQFLKLFNFGSRRDILLFSVYLISLFIPDIPKVILVIKGTGGGAKTTAFKMIKEIVDPSSADTLSFPKQINDLIQTLDHHYVNFFDNVSSVSEEVSDMLCRAVTGSGNMKRALFTNDSDFIYKFRRCIGINEINLATTKADFLDRALIIEVKRIEKEKRKKEDEIYKEFERLKPFVLGFIFDILVKALKYRKAHKGEKILKNGYPRMADFAEWSEIISRCLGYQHNEFLNAYYENIYNQNDEIIESSPVAEAIVLYMNELEREYWEGTPTRLYKTLTDVIDQIKPDLKRSNVWPKASNTLTSMINDVAHNLKEKSIEVITGERDSQGNRVIKIRKLRKSINDNNNYENGSENRAKNNNINDGLLNPHIHRVGSSDNFECDNCPLVEDIHFMKQHKCSGAKKH</sequence>
<gene>
    <name evidence="2" type="ORF">NARC_100150</name>
</gene>